<dbReference type="Proteomes" id="UP000752292">
    <property type="component" value="Unassembled WGS sequence"/>
</dbReference>
<keyword evidence="3" id="KW-0808">Transferase</keyword>
<reference evidence="3" key="1">
    <citation type="submission" date="2020-07" db="EMBL/GenBank/DDBJ databases">
        <title>Huge and variable diversity of episymbiotic CPR bacteria and DPANN archaea in groundwater ecosystems.</title>
        <authorList>
            <person name="He C.Y."/>
            <person name="Keren R."/>
            <person name="Whittaker M."/>
            <person name="Farag I.F."/>
            <person name="Doudna J."/>
            <person name="Cate J.H.D."/>
            <person name="Banfield J.F."/>
        </authorList>
    </citation>
    <scope>NUCLEOTIDE SEQUENCE</scope>
    <source>
        <strain evidence="3">NC_groundwater_1370_Ag_S-0.2um_69_93</strain>
    </source>
</reference>
<feature type="transmembrane region" description="Helical" evidence="2">
    <location>
        <begin position="219"/>
        <end position="244"/>
    </location>
</feature>
<keyword evidence="2" id="KW-1133">Transmembrane helix</keyword>
<feature type="transmembrane region" description="Helical" evidence="2">
    <location>
        <begin position="305"/>
        <end position="325"/>
    </location>
</feature>
<dbReference type="AlphaFoldDB" id="A0A932ZUS2"/>
<evidence type="ECO:0000256" key="1">
    <source>
        <dbReference type="ARBA" id="ARBA00023115"/>
    </source>
</evidence>
<organism evidence="3 4">
    <name type="scientific">Tectimicrobiota bacterium</name>
    <dbReference type="NCBI Taxonomy" id="2528274"/>
    <lineage>
        <taxon>Bacteria</taxon>
        <taxon>Pseudomonadati</taxon>
        <taxon>Nitrospinota/Tectimicrobiota group</taxon>
        <taxon>Candidatus Tectimicrobiota</taxon>
    </lineage>
</organism>
<feature type="transmembrane region" description="Helical" evidence="2">
    <location>
        <begin position="767"/>
        <end position="789"/>
    </location>
</feature>
<dbReference type="Pfam" id="PF01564">
    <property type="entry name" value="Spermine_synth"/>
    <property type="match status" value="1"/>
</dbReference>
<feature type="transmembrane region" description="Helical" evidence="2">
    <location>
        <begin position="599"/>
        <end position="619"/>
    </location>
</feature>
<feature type="transmembrane region" description="Helical" evidence="2">
    <location>
        <begin position="659"/>
        <end position="678"/>
    </location>
</feature>
<accession>A0A932ZUS2</accession>
<evidence type="ECO:0000313" key="4">
    <source>
        <dbReference type="Proteomes" id="UP000752292"/>
    </source>
</evidence>
<dbReference type="SUPFAM" id="SSF53335">
    <property type="entry name" value="S-adenosyl-L-methionine-dependent methyltransferases"/>
    <property type="match status" value="1"/>
</dbReference>
<dbReference type="GO" id="GO:0008168">
    <property type="term" value="F:methyltransferase activity"/>
    <property type="evidence" value="ECO:0007669"/>
    <property type="project" value="UniProtKB-KW"/>
</dbReference>
<dbReference type="PANTHER" id="PTHR43317">
    <property type="entry name" value="THERMOSPERMINE SYNTHASE ACAULIS5"/>
    <property type="match status" value="1"/>
</dbReference>
<name>A0A932ZUS2_UNCTE</name>
<dbReference type="Gene3D" id="3.40.50.150">
    <property type="entry name" value="Vaccinia Virus protein VP39"/>
    <property type="match status" value="1"/>
</dbReference>
<dbReference type="CDD" id="cd02440">
    <property type="entry name" value="AdoMet_MTases"/>
    <property type="match status" value="1"/>
</dbReference>
<keyword evidence="1" id="KW-0620">Polyamine biosynthesis</keyword>
<feature type="transmembrane region" description="Helical" evidence="2">
    <location>
        <begin position="717"/>
        <end position="737"/>
    </location>
</feature>
<feature type="transmembrane region" description="Helical" evidence="2">
    <location>
        <begin position="109"/>
        <end position="129"/>
    </location>
</feature>
<feature type="transmembrane region" description="Helical" evidence="2">
    <location>
        <begin position="166"/>
        <end position="184"/>
    </location>
</feature>
<proteinExistence type="predicted"/>
<dbReference type="EMBL" id="JACQRX010000029">
    <property type="protein sequence ID" value="MBI4250940.1"/>
    <property type="molecule type" value="Genomic_DNA"/>
</dbReference>
<dbReference type="InterPro" id="IPR029063">
    <property type="entry name" value="SAM-dependent_MTases_sf"/>
</dbReference>
<keyword evidence="2" id="KW-0812">Transmembrane</keyword>
<sequence>MKLTWITACVSCLLPLLIWVYSFFKAGEAALGIDVAWGSLLSRPGLISRLLGAALGAAEPGLWMALFFLALLAAGVAAAPCVIPRRSLDLVEWWSSEQCRHLDRLPGRWVGASVFAGAAASLLLELAVIRWQGAVFALFAFYKNFGLLACFAGLGLGYAVSGRGQIPLVLAPLLLAWQMALLLFTRNGPAGWNIDILNSSPEMEQLSIALVRATSLPQYAAVALLLGAAFMLTALAFVPVGQLCGRLMDRLPKLRAYGLNLLGSLAGVLAMFGLSYLWTPPAVWFAVCLAVLLLFLAFDARALAWGALFTLGAVMVLIWPVNFSWNATYSPYQLLEFGPDRNGALEVRAAGIYHQRILDLSPGRLARLNDARWSQIAAYYEMPYRVAGRAGEVAIVGSGTGNDVAAALRRGARRVDAVEIDPAILAYGMAYHPERPYQDPRVRAIVNDARTHLRNTDRSYDLIVYGLLDSHTLLSHGSSVRLDSFVYTVEAFREARRRLKEGGILSLSFGVVSPALGRKLYLMLQEAFGGAPPVCISSKYDGSVTFLERKGGRLGLPAELLRDSGFEDATKTYADASLKADVSTDDWPFFYMPRRSYPVSYLAVLAMMLLLSAGLMGSLFEGRLRPSHPEFFLLGAGFLLVETKGITELGLAFGNTWHVIGIVIAGILLMAFLANLAVQRLRIERPAVPYVLLLAALLLGAGIALAGGFPSTAWGRLAGMAVLTGPLFFSGIAFSAALRSSEDVSGALAANLMGAMLGGLLEYNAMYFGFTFLYWLAFVLYGGAFWFSFRRRSA</sequence>
<keyword evidence="3" id="KW-0489">Methyltransferase</keyword>
<protein>
    <submittedName>
        <fullName evidence="3">Methyltransferase domain-containing protein</fullName>
    </submittedName>
</protein>
<feature type="transmembrane region" description="Helical" evidence="2">
    <location>
        <begin position="631"/>
        <end position="653"/>
    </location>
</feature>
<dbReference type="GO" id="GO:0032259">
    <property type="term" value="P:methylation"/>
    <property type="evidence" value="ECO:0007669"/>
    <property type="project" value="UniProtKB-KW"/>
</dbReference>
<evidence type="ECO:0000256" key="2">
    <source>
        <dbReference type="SAM" id="Phobius"/>
    </source>
</evidence>
<dbReference type="PANTHER" id="PTHR43317:SF1">
    <property type="entry name" value="THERMOSPERMINE SYNTHASE ACAULIS5"/>
    <property type="match status" value="1"/>
</dbReference>
<feature type="transmembrane region" description="Helical" evidence="2">
    <location>
        <begin position="282"/>
        <end position="298"/>
    </location>
</feature>
<dbReference type="GO" id="GO:0006596">
    <property type="term" value="P:polyamine biosynthetic process"/>
    <property type="evidence" value="ECO:0007669"/>
    <property type="project" value="UniProtKB-KW"/>
</dbReference>
<gene>
    <name evidence="3" type="ORF">HY618_00640</name>
</gene>
<feature type="transmembrane region" description="Helical" evidence="2">
    <location>
        <begin position="744"/>
        <end position="761"/>
    </location>
</feature>
<feature type="transmembrane region" description="Helical" evidence="2">
    <location>
        <begin position="62"/>
        <end position="83"/>
    </location>
</feature>
<evidence type="ECO:0000313" key="3">
    <source>
        <dbReference type="EMBL" id="MBI4250940.1"/>
    </source>
</evidence>
<feature type="transmembrane region" description="Helical" evidence="2">
    <location>
        <begin position="135"/>
        <end position="159"/>
    </location>
</feature>
<keyword evidence="2" id="KW-0472">Membrane</keyword>
<feature type="transmembrane region" description="Helical" evidence="2">
    <location>
        <begin position="256"/>
        <end position="276"/>
    </location>
</feature>
<comment type="caution">
    <text evidence="3">The sequence shown here is derived from an EMBL/GenBank/DDBJ whole genome shotgun (WGS) entry which is preliminary data.</text>
</comment>
<feature type="transmembrane region" description="Helical" evidence="2">
    <location>
        <begin position="690"/>
        <end position="711"/>
    </location>
</feature>